<comment type="caution">
    <text evidence="2">The sequence shown here is derived from an EMBL/GenBank/DDBJ whole genome shotgun (WGS) entry which is preliminary data.</text>
</comment>
<dbReference type="PANTHER" id="PTHR43027">
    <property type="entry name" value="DOXORUBICIN RESISTANCE ABC TRANSPORTER PERMEASE PROTEIN DRRC-RELATED"/>
    <property type="match status" value="1"/>
</dbReference>
<evidence type="ECO:0000256" key="1">
    <source>
        <dbReference type="SAM" id="Phobius"/>
    </source>
</evidence>
<accession>A0A9X2VGV8</accession>
<feature type="transmembrane region" description="Helical" evidence="1">
    <location>
        <begin position="42"/>
        <end position="67"/>
    </location>
</feature>
<keyword evidence="1" id="KW-0472">Membrane</keyword>
<dbReference type="PANTHER" id="PTHR43027:SF2">
    <property type="entry name" value="TRANSPORT PERMEASE PROTEIN"/>
    <property type="match status" value="1"/>
</dbReference>
<keyword evidence="1" id="KW-0812">Transmembrane</keyword>
<dbReference type="EMBL" id="JANYMP010000002">
    <property type="protein sequence ID" value="MCS7476410.1"/>
    <property type="molecule type" value="Genomic_DNA"/>
</dbReference>
<feature type="transmembrane region" description="Helical" evidence="1">
    <location>
        <begin position="87"/>
        <end position="111"/>
    </location>
</feature>
<reference evidence="2" key="1">
    <citation type="submission" date="2022-08" db="EMBL/GenBank/DDBJ databases">
        <authorList>
            <person name="Tistechok S."/>
            <person name="Samborskyy M."/>
            <person name="Roman I."/>
        </authorList>
    </citation>
    <scope>NUCLEOTIDE SEQUENCE</scope>
    <source>
        <strain evidence="2">DSM 103496</strain>
    </source>
</reference>
<keyword evidence="3" id="KW-1185">Reference proteome</keyword>
<name>A0A9X2VGV8_9PSEU</name>
<dbReference type="Proteomes" id="UP001141259">
    <property type="component" value="Unassembled WGS sequence"/>
</dbReference>
<feature type="transmembrane region" description="Helical" evidence="1">
    <location>
        <begin position="204"/>
        <end position="226"/>
    </location>
</feature>
<dbReference type="AlphaFoldDB" id="A0A9X2VGV8"/>
<organism evidence="2 3">
    <name type="scientific">Umezawaea endophytica</name>
    <dbReference type="NCBI Taxonomy" id="1654476"/>
    <lineage>
        <taxon>Bacteria</taxon>
        <taxon>Bacillati</taxon>
        <taxon>Actinomycetota</taxon>
        <taxon>Actinomycetes</taxon>
        <taxon>Pseudonocardiales</taxon>
        <taxon>Pseudonocardiaceae</taxon>
        <taxon>Umezawaea</taxon>
    </lineage>
</organism>
<protein>
    <submittedName>
        <fullName evidence="2">ABC transporter permease</fullName>
    </submittedName>
</protein>
<evidence type="ECO:0000313" key="2">
    <source>
        <dbReference type="EMBL" id="MCS7476410.1"/>
    </source>
</evidence>
<feature type="transmembrane region" description="Helical" evidence="1">
    <location>
        <begin position="20"/>
        <end position="36"/>
    </location>
</feature>
<feature type="transmembrane region" description="Helical" evidence="1">
    <location>
        <begin position="123"/>
        <end position="143"/>
    </location>
</feature>
<proteinExistence type="predicted"/>
<dbReference type="RefSeq" id="WP_259621909.1">
    <property type="nucleotide sequence ID" value="NZ_JANYMP010000002.1"/>
</dbReference>
<gene>
    <name evidence="2" type="ORF">NZH93_06070</name>
</gene>
<feature type="transmembrane region" description="Helical" evidence="1">
    <location>
        <begin position="155"/>
        <end position="173"/>
    </location>
</feature>
<evidence type="ECO:0000313" key="3">
    <source>
        <dbReference type="Proteomes" id="UP001141259"/>
    </source>
</evidence>
<sequence>MILALSRTELTLLLRNKTAASLALAMPLLIGALLMVNGPSGWTFIIVLQLVMMLGFTVYMTVTTSLVSRRQDLYLKRLRTGEASDQVVVAGLLVPTVVLGLVQAVVLMGMSKIAGAPLPERPLLLALAVVGGTAMCCAVGVATSGITSTPELAQITTAPFFFALFGGAIWALVTDTVDYRVLLVPGGQVAELIKAAWGGPTDNVGMALAALVAWVAIGSGLAIRYFRWEPRS</sequence>
<keyword evidence="1" id="KW-1133">Transmembrane helix</keyword>
<dbReference type="InterPro" id="IPR052902">
    <property type="entry name" value="ABC-2_transporter"/>
</dbReference>